<name>A0A917PZB3_9BACI</name>
<reference evidence="2" key="1">
    <citation type="journal article" date="2014" name="Int. J. Syst. Evol. Microbiol.">
        <title>Complete genome sequence of Corynebacterium casei LMG S-19264T (=DSM 44701T), isolated from a smear-ripened cheese.</title>
        <authorList>
            <consortium name="US DOE Joint Genome Institute (JGI-PGF)"/>
            <person name="Walter F."/>
            <person name="Albersmeier A."/>
            <person name="Kalinowski J."/>
            <person name="Ruckert C."/>
        </authorList>
    </citation>
    <scope>NUCLEOTIDE SEQUENCE</scope>
    <source>
        <strain evidence="2">JCM 12580</strain>
    </source>
</reference>
<reference evidence="2" key="2">
    <citation type="submission" date="2020-09" db="EMBL/GenBank/DDBJ databases">
        <authorList>
            <person name="Sun Q."/>
            <person name="Ohkuma M."/>
        </authorList>
    </citation>
    <scope>NUCLEOTIDE SEQUENCE</scope>
    <source>
        <strain evidence="2">JCM 12580</strain>
    </source>
</reference>
<dbReference type="EMBL" id="BMNQ01000044">
    <property type="protein sequence ID" value="GGK02429.1"/>
    <property type="molecule type" value="Genomic_DNA"/>
</dbReference>
<accession>A0A917PZB3</accession>
<evidence type="ECO:0000313" key="2">
    <source>
        <dbReference type="EMBL" id="GGK02429.1"/>
    </source>
</evidence>
<proteinExistence type="predicted"/>
<evidence type="ECO:0000313" key="3">
    <source>
        <dbReference type="Proteomes" id="UP000658382"/>
    </source>
</evidence>
<sequence length="196" mass="23066">METTREYRLSNAADQMSEYEYEVLRSGVQKLQQYHLSDSEAVYFDNLICLPEKQELADPSHVKIQSSKKTRIDHIAKLKNPELITALEELQKKYDLQQGDLAKISKWTNKIKKEYNNVQNRVNELKIEMEKYTLQMVDEKQIQKYVKSIERNCNNLVDCLALENPEVLSNETRKELVNKINVLQTHIDDFIKQMSV</sequence>
<gene>
    <name evidence="2" type="ORF">GCM10007063_25930</name>
</gene>
<keyword evidence="1" id="KW-0175">Coiled coil</keyword>
<keyword evidence="3" id="KW-1185">Reference proteome</keyword>
<dbReference type="Proteomes" id="UP000658382">
    <property type="component" value="Unassembled WGS sequence"/>
</dbReference>
<organism evidence="2 3">
    <name type="scientific">Lentibacillus kapialis</name>
    <dbReference type="NCBI Taxonomy" id="340214"/>
    <lineage>
        <taxon>Bacteria</taxon>
        <taxon>Bacillati</taxon>
        <taxon>Bacillota</taxon>
        <taxon>Bacilli</taxon>
        <taxon>Bacillales</taxon>
        <taxon>Bacillaceae</taxon>
        <taxon>Lentibacillus</taxon>
    </lineage>
</organism>
<dbReference type="AlphaFoldDB" id="A0A917PZB3"/>
<protein>
    <submittedName>
        <fullName evidence="2">Uncharacterized protein</fullName>
    </submittedName>
</protein>
<comment type="caution">
    <text evidence="2">The sequence shown here is derived from an EMBL/GenBank/DDBJ whole genome shotgun (WGS) entry which is preliminary data.</text>
</comment>
<evidence type="ECO:0000256" key="1">
    <source>
        <dbReference type="SAM" id="Coils"/>
    </source>
</evidence>
<dbReference type="RefSeq" id="WP_188633530.1">
    <property type="nucleotide sequence ID" value="NZ_BMNQ01000044.1"/>
</dbReference>
<feature type="coiled-coil region" evidence="1">
    <location>
        <begin position="108"/>
        <end position="142"/>
    </location>
</feature>